<evidence type="ECO:0000313" key="5">
    <source>
        <dbReference type="Proteomes" id="UP000291422"/>
    </source>
</evidence>
<evidence type="ECO:0000313" key="4">
    <source>
        <dbReference type="Proteomes" id="UP000077248"/>
    </source>
</evidence>
<dbReference type="Proteomes" id="UP000291422">
    <property type="component" value="Unassembled WGS sequence"/>
</dbReference>
<dbReference type="OMA" id="LVSRWKW"/>
<keyword evidence="1" id="KW-0732">Signal</keyword>
<dbReference type="PANTHER" id="PTHR38847">
    <property type="match status" value="1"/>
</dbReference>
<keyword evidence="4" id="KW-1185">Reference proteome</keyword>
<dbReference type="Pfam" id="PF14273">
    <property type="entry name" value="DUF4360"/>
    <property type="match status" value="1"/>
</dbReference>
<dbReference type="PANTHER" id="PTHR38847:SF1">
    <property type="entry name" value="PSEUDOURIDINE SYNTHASE RSUA_RLUA-LIKE DOMAIN-CONTAINING PROTEIN"/>
    <property type="match status" value="1"/>
</dbReference>
<feature type="chain" id="PRO_5040569733" description="Secreted protein" evidence="1">
    <location>
        <begin position="20"/>
        <end position="220"/>
    </location>
</feature>
<feature type="signal peptide" evidence="1">
    <location>
        <begin position="1"/>
        <end position="19"/>
    </location>
</feature>
<dbReference type="KEGG" id="aalt:CC77DRAFT_849095"/>
<dbReference type="EMBL" id="KV441477">
    <property type="protein sequence ID" value="OAG21049.1"/>
    <property type="molecule type" value="Genomic_DNA"/>
</dbReference>
<protein>
    <recommendedName>
        <fullName evidence="6">Secreted protein</fullName>
    </recommendedName>
</protein>
<dbReference type="EMBL" id="PDXD01000021">
    <property type="protein sequence ID" value="RYN73487.1"/>
    <property type="molecule type" value="Genomic_DNA"/>
</dbReference>
<reference evidence="2 4" key="1">
    <citation type="submission" date="2016-05" db="EMBL/GenBank/DDBJ databases">
        <title>Comparative analysis of secretome profiles of manganese(II)-oxidizing ascomycete fungi.</title>
        <authorList>
            <consortium name="DOE Joint Genome Institute"/>
            <person name="Zeiner C.A."/>
            <person name="Purvine S.O."/>
            <person name="Zink E.M."/>
            <person name="Wu S."/>
            <person name="Pasa-Tolic L."/>
            <person name="Chaput D.L."/>
            <person name="Haridas S."/>
            <person name="Grigoriev I.V."/>
            <person name="Santelli C.M."/>
            <person name="Hansel C.M."/>
        </authorList>
    </citation>
    <scope>NUCLEOTIDE SEQUENCE [LARGE SCALE GENOMIC DNA]</scope>
    <source>
        <strain evidence="2 4">SRC1lrK2f</strain>
    </source>
</reference>
<evidence type="ECO:0000256" key="1">
    <source>
        <dbReference type="SAM" id="SignalP"/>
    </source>
</evidence>
<dbReference type="Proteomes" id="UP000077248">
    <property type="component" value="Unassembled WGS sequence"/>
</dbReference>
<proteinExistence type="predicted"/>
<accession>A0A177DQM5</accession>
<sequence>MSSFILVLLCTLYATLVAAIPQAVTLAAAPVLPPKGKVTLTTLDVDLEGSGCRPGDASVMLASDNSAMTVIFDNFSAADGPKNGGASTRAFCRVNIGMTSPGWAFDISSADFRGYVYIEKGVNASLVSRWKWIDKNGLDLKGKGNIQKKITGPFEDDFLLHKDGEVSDTEASVCQKKDARIQISLSATVDSGTSKKNGYVQGGSADAAFGEILNLSWKKC</sequence>
<dbReference type="STRING" id="5599.A0A177DQM5"/>
<evidence type="ECO:0008006" key="6">
    <source>
        <dbReference type="Google" id="ProtNLM"/>
    </source>
</evidence>
<dbReference type="RefSeq" id="XP_018386470.1">
    <property type="nucleotide sequence ID" value="XM_018533414.1"/>
</dbReference>
<dbReference type="InterPro" id="IPR025649">
    <property type="entry name" value="DUF4360"/>
</dbReference>
<organism evidence="2 4">
    <name type="scientific">Alternaria alternata</name>
    <name type="common">Alternaria rot fungus</name>
    <name type="synonym">Torula alternata</name>
    <dbReference type="NCBI Taxonomy" id="5599"/>
    <lineage>
        <taxon>Eukaryota</taxon>
        <taxon>Fungi</taxon>
        <taxon>Dikarya</taxon>
        <taxon>Ascomycota</taxon>
        <taxon>Pezizomycotina</taxon>
        <taxon>Dothideomycetes</taxon>
        <taxon>Pleosporomycetidae</taxon>
        <taxon>Pleosporales</taxon>
        <taxon>Pleosporineae</taxon>
        <taxon>Pleosporaceae</taxon>
        <taxon>Alternaria</taxon>
        <taxon>Alternaria sect. Alternaria</taxon>
        <taxon>Alternaria alternata complex</taxon>
    </lineage>
</organism>
<evidence type="ECO:0000313" key="2">
    <source>
        <dbReference type="EMBL" id="OAG21049.1"/>
    </source>
</evidence>
<reference evidence="5" key="2">
    <citation type="journal article" date="2019" name="bioRxiv">
        <title>Genomics, evolutionary history and diagnostics of the Alternaria alternata species group including apple and Asian pear pathotypes.</title>
        <authorList>
            <person name="Armitage A.D."/>
            <person name="Cockerton H.M."/>
            <person name="Sreenivasaprasad S."/>
            <person name="Woodhall J.W."/>
            <person name="Lane C.R."/>
            <person name="Harrison R.J."/>
            <person name="Clarkson J.P."/>
        </authorList>
    </citation>
    <scope>NUCLEOTIDE SEQUENCE [LARGE SCALE GENOMIC DNA]</scope>
    <source>
        <strain evidence="5">FERA 1177</strain>
    </source>
</reference>
<gene>
    <name evidence="3" type="ORF">AA0117_g7745</name>
    <name evidence="2" type="ORF">CC77DRAFT_849095</name>
</gene>
<name>A0A177DQM5_ALTAL</name>
<evidence type="ECO:0000313" key="3">
    <source>
        <dbReference type="EMBL" id="RYN73487.1"/>
    </source>
</evidence>
<dbReference type="GeneID" id="29119008"/>
<dbReference type="AlphaFoldDB" id="A0A177DQM5"/>
<dbReference type="VEuPathDB" id="FungiDB:CC77DRAFT_849095"/>
<reference evidence="3" key="3">
    <citation type="journal article" date="2019" name="J. ISSAAS">
        <title>Genomics, evolutionary history and diagnostics of the Alternaria alternata species group including apple and Asian pear pathotypes.</title>
        <authorList>
            <person name="Armitage A.D."/>
            <person name="Cockerton H.M."/>
            <person name="Sreenivasaprasad S."/>
            <person name="Woodhall J."/>
            <person name="Lane C."/>
            <person name="Harrison R.J."/>
            <person name="Clarkson J.P."/>
        </authorList>
    </citation>
    <scope>NUCLEOTIDE SEQUENCE</scope>
    <source>
        <strain evidence="3">FERA 1177</strain>
    </source>
</reference>